<evidence type="ECO:0000313" key="2">
    <source>
        <dbReference type="Proteomes" id="UP000054903"/>
    </source>
</evidence>
<dbReference type="Pfam" id="PF10076">
    <property type="entry name" value="Phage_Mu_Gp48"/>
    <property type="match status" value="1"/>
</dbReference>
<dbReference type="OrthoDB" id="6592844at2"/>
<comment type="caution">
    <text evidence="1">The sequence shown here is derived from an EMBL/GenBank/DDBJ whole genome shotgun (WGS) entry which is preliminary data.</text>
</comment>
<dbReference type="Proteomes" id="UP000054903">
    <property type="component" value="Unassembled WGS sequence"/>
</dbReference>
<dbReference type="RefSeq" id="WP_061136863.1">
    <property type="nucleotide sequence ID" value="NZ_FCNX02000013.1"/>
</dbReference>
<name>A0A158D1H5_9BURK</name>
<sequence length="198" mass="21196">MLAPNFKAADFLAAMQALLPRGRVWPRDPDAVQTKVLSGLAPSYERQTARANYLLIDAFPTTTYELLPEWESTLGLPDPCAGTAPTIPARRAQVIARLTAMGGASIPQLTAFAASLGYTVTITQYTQARAGMLRAGQPVNGYDWNFAWKIAAPLNTVVRAVAGSMAAGDPLASWGNAVLECEFRAVMPAHTIPIFAYA</sequence>
<proteinExistence type="predicted"/>
<reference evidence="1" key="1">
    <citation type="submission" date="2016-01" db="EMBL/GenBank/DDBJ databases">
        <authorList>
            <person name="Peeters C."/>
        </authorList>
    </citation>
    <scope>NUCLEOTIDE SEQUENCE</scope>
    <source>
        <strain evidence="1">LMG 29320</strain>
    </source>
</reference>
<organism evidence="1 2">
    <name type="scientific">Caballeronia fortuita</name>
    <dbReference type="NCBI Taxonomy" id="1777138"/>
    <lineage>
        <taxon>Bacteria</taxon>
        <taxon>Pseudomonadati</taxon>
        <taxon>Pseudomonadota</taxon>
        <taxon>Betaproteobacteria</taxon>
        <taxon>Burkholderiales</taxon>
        <taxon>Burkholderiaceae</taxon>
        <taxon>Caballeronia</taxon>
    </lineage>
</organism>
<dbReference type="EMBL" id="FCNX02000013">
    <property type="protein sequence ID" value="SAK88321.1"/>
    <property type="molecule type" value="Genomic_DNA"/>
</dbReference>
<keyword evidence="2" id="KW-1185">Reference proteome</keyword>
<accession>A0A158D1H5</accession>
<protein>
    <submittedName>
        <fullName evidence="1">Tail protein</fullName>
    </submittedName>
</protein>
<evidence type="ECO:0000313" key="1">
    <source>
        <dbReference type="EMBL" id="SAK88321.1"/>
    </source>
</evidence>
<dbReference type="STRING" id="1777138.AWB77_04772"/>
<gene>
    <name evidence="1" type="ORF">AWB77_04772</name>
</gene>
<dbReference type="AlphaFoldDB" id="A0A158D1H5"/>
<dbReference type="InterPro" id="IPR018755">
    <property type="entry name" value="Phage_Mu_Gp48"/>
</dbReference>